<keyword evidence="3 11" id="KW-0813">Transport</keyword>
<dbReference type="Proteomes" id="UP000176420">
    <property type="component" value="Unassembled WGS sequence"/>
</dbReference>
<name>A0A1G2BBB5_9BACT</name>
<dbReference type="GO" id="GO:0046933">
    <property type="term" value="F:proton-transporting ATP synthase activity, rotational mechanism"/>
    <property type="evidence" value="ECO:0007669"/>
    <property type="project" value="UniProtKB-UniRule"/>
</dbReference>
<dbReference type="PANTHER" id="PTHR42823:SF3">
    <property type="entry name" value="ATP SYNTHASE SUBUNIT A, CHLOROPLASTIC"/>
    <property type="match status" value="1"/>
</dbReference>
<evidence type="ECO:0000256" key="5">
    <source>
        <dbReference type="ARBA" id="ARBA00022692"/>
    </source>
</evidence>
<dbReference type="GO" id="GO:0005886">
    <property type="term" value="C:plasma membrane"/>
    <property type="evidence" value="ECO:0007669"/>
    <property type="project" value="UniProtKB-SubCell"/>
</dbReference>
<keyword evidence="7 11" id="KW-1133">Transmembrane helix</keyword>
<proteinExistence type="inferred from homology"/>
<dbReference type="PRINTS" id="PR00123">
    <property type="entry name" value="ATPASEA"/>
</dbReference>
<comment type="function">
    <text evidence="11">Key component of the proton channel; it plays a direct role in the translocation of protons across the membrane.</text>
</comment>
<feature type="transmembrane region" description="Helical" evidence="11">
    <location>
        <begin position="79"/>
        <end position="102"/>
    </location>
</feature>
<sequence>MEIKIEADTLGHLYSLPITNALWVSFLVSFILIVVAWKVRKNWQEVPTGKLQFFIEFLLEGAENFMDSIVQNRKLTRRLFPFIMTMFLFFLVSNLLAIIPGILAIKFNGIHFFRPPTTDYNAVLVISGVTFLLMQITAFTSGGPLKYFKKYINYSSPINFLVSLIEALGDVARVVAMSFRLFGNMVAEEVLTAVVVALIPFIVPIPFSLLGLIIAVVQPAVFAILSLIFIKLSIIEEHGH</sequence>
<evidence type="ECO:0000256" key="8">
    <source>
        <dbReference type="ARBA" id="ARBA00023065"/>
    </source>
</evidence>
<reference evidence="12 13" key="1">
    <citation type="journal article" date="2016" name="Nat. Commun.">
        <title>Thousands of microbial genomes shed light on interconnected biogeochemical processes in an aquifer system.</title>
        <authorList>
            <person name="Anantharaman K."/>
            <person name="Brown C.T."/>
            <person name="Hug L.A."/>
            <person name="Sharon I."/>
            <person name="Castelle C.J."/>
            <person name="Probst A.J."/>
            <person name="Thomas B.C."/>
            <person name="Singh A."/>
            <person name="Wilkins M.J."/>
            <person name="Karaoz U."/>
            <person name="Brodie E.L."/>
            <person name="Williams K.H."/>
            <person name="Hubbard S.S."/>
            <person name="Banfield J.F."/>
        </authorList>
    </citation>
    <scope>NUCLEOTIDE SEQUENCE [LARGE SCALE GENOMIC DNA]</scope>
</reference>
<keyword evidence="6 11" id="KW-0375">Hydrogen ion transport</keyword>
<keyword evidence="10 11" id="KW-0066">ATP synthesis</keyword>
<evidence type="ECO:0000256" key="10">
    <source>
        <dbReference type="ARBA" id="ARBA00023310"/>
    </source>
</evidence>
<evidence type="ECO:0000256" key="3">
    <source>
        <dbReference type="ARBA" id="ARBA00022448"/>
    </source>
</evidence>
<keyword evidence="11" id="KW-1003">Cell membrane</keyword>
<dbReference type="InterPro" id="IPR000568">
    <property type="entry name" value="ATP_synth_F0_asu"/>
</dbReference>
<keyword evidence="8 11" id="KW-0406">Ion transport</keyword>
<keyword evidence="9 11" id="KW-0472">Membrane</keyword>
<protein>
    <recommendedName>
        <fullName evidence="11">ATP synthase subunit a</fullName>
    </recommendedName>
    <alternativeName>
        <fullName evidence="11">ATP synthase F0 sector subunit a</fullName>
    </alternativeName>
    <alternativeName>
        <fullName evidence="11">F-ATPase subunit 6</fullName>
    </alternativeName>
</protein>
<dbReference type="Pfam" id="PF00119">
    <property type="entry name" value="ATP-synt_A"/>
    <property type="match status" value="1"/>
</dbReference>
<feature type="transmembrane region" description="Helical" evidence="11">
    <location>
        <begin position="209"/>
        <end position="230"/>
    </location>
</feature>
<feature type="transmembrane region" description="Helical" evidence="11">
    <location>
        <begin position="181"/>
        <end position="203"/>
    </location>
</feature>
<dbReference type="EMBL" id="MHKI01000026">
    <property type="protein sequence ID" value="OGY86006.1"/>
    <property type="molecule type" value="Genomic_DNA"/>
</dbReference>
<dbReference type="InterPro" id="IPR045082">
    <property type="entry name" value="ATP_syn_F0_a_bact/chloroplast"/>
</dbReference>
<dbReference type="Gene3D" id="1.20.120.220">
    <property type="entry name" value="ATP synthase, F0 complex, subunit A"/>
    <property type="match status" value="1"/>
</dbReference>
<dbReference type="InterPro" id="IPR035908">
    <property type="entry name" value="F0_ATP_A_sf"/>
</dbReference>
<comment type="similarity">
    <text evidence="2 11">Belongs to the ATPase A chain family.</text>
</comment>
<dbReference type="SUPFAM" id="SSF81336">
    <property type="entry name" value="F1F0 ATP synthase subunit A"/>
    <property type="match status" value="1"/>
</dbReference>
<evidence type="ECO:0000313" key="12">
    <source>
        <dbReference type="EMBL" id="OGY86006.1"/>
    </source>
</evidence>
<accession>A0A1G2BBB5</accession>
<dbReference type="GO" id="GO:0045259">
    <property type="term" value="C:proton-transporting ATP synthase complex"/>
    <property type="evidence" value="ECO:0007669"/>
    <property type="project" value="UniProtKB-KW"/>
</dbReference>
<evidence type="ECO:0000256" key="4">
    <source>
        <dbReference type="ARBA" id="ARBA00022547"/>
    </source>
</evidence>
<dbReference type="AlphaFoldDB" id="A0A1G2BBB5"/>
<dbReference type="HAMAP" id="MF_01393">
    <property type="entry name" value="ATP_synth_a_bact"/>
    <property type="match status" value="1"/>
</dbReference>
<dbReference type="PANTHER" id="PTHR42823">
    <property type="entry name" value="ATP SYNTHASE SUBUNIT A, CHLOROPLASTIC"/>
    <property type="match status" value="1"/>
</dbReference>
<dbReference type="GO" id="GO:0042777">
    <property type="term" value="P:proton motive force-driven plasma membrane ATP synthesis"/>
    <property type="evidence" value="ECO:0007669"/>
    <property type="project" value="TreeGrafter"/>
</dbReference>
<evidence type="ECO:0000256" key="11">
    <source>
        <dbReference type="HAMAP-Rule" id="MF_01393"/>
    </source>
</evidence>
<evidence type="ECO:0000256" key="1">
    <source>
        <dbReference type="ARBA" id="ARBA00004141"/>
    </source>
</evidence>
<evidence type="ECO:0000256" key="7">
    <source>
        <dbReference type="ARBA" id="ARBA00022989"/>
    </source>
</evidence>
<keyword evidence="4 11" id="KW-0138">CF(0)</keyword>
<dbReference type="PROSITE" id="PS00449">
    <property type="entry name" value="ATPASE_A"/>
    <property type="match status" value="1"/>
</dbReference>
<feature type="transmembrane region" description="Helical" evidence="11">
    <location>
        <begin position="20"/>
        <end position="37"/>
    </location>
</feature>
<dbReference type="CDD" id="cd00310">
    <property type="entry name" value="ATP-synt_Fo_a_6"/>
    <property type="match status" value="1"/>
</dbReference>
<comment type="subcellular location">
    <subcellularLocation>
        <location evidence="11">Cell membrane</location>
        <topology evidence="11">Multi-pass membrane protein</topology>
    </subcellularLocation>
    <subcellularLocation>
        <location evidence="1">Membrane</location>
        <topology evidence="1">Multi-pass membrane protein</topology>
    </subcellularLocation>
</comment>
<evidence type="ECO:0000313" key="13">
    <source>
        <dbReference type="Proteomes" id="UP000176420"/>
    </source>
</evidence>
<evidence type="ECO:0000256" key="9">
    <source>
        <dbReference type="ARBA" id="ARBA00023136"/>
    </source>
</evidence>
<evidence type="ECO:0000256" key="6">
    <source>
        <dbReference type="ARBA" id="ARBA00022781"/>
    </source>
</evidence>
<gene>
    <name evidence="11" type="primary">atpB</name>
    <name evidence="12" type="ORF">A2319_00355</name>
</gene>
<organism evidence="12 13">
    <name type="scientific">Candidatus Kerfeldbacteria bacterium RIFOXYB2_FULL_38_14</name>
    <dbReference type="NCBI Taxonomy" id="1798547"/>
    <lineage>
        <taxon>Bacteria</taxon>
        <taxon>Candidatus Kerfeldiibacteriota</taxon>
    </lineage>
</organism>
<comment type="caution">
    <text evidence="12">The sequence shown here is derived from an EMBL/GenBank/DDBJ whole genome shotgun (WGS) entry which is preliminary data.</text>
</comment>
<dbReference type="InterPro" id="IPR023011">
    <property type="entry name" value="ATP_synth_F0_asu_AS"/>
</dbReference>
<keyword evidence="5 11" id="KW-0812">Transmembrane</keyword>
<feature type="transmembrane region" description="Helical" evidence="11">
    <location>
        <begin position="122"/>
        <end position="140"/>
    </location>
</feature>
<evidence type="ECO:0000256" key="2">
    <source>
        <dbReference type="ARBA" id="ARBA00006810"/>
    </source>
</evidence>